<proteinExistence type="inferred from homology"/>
<feature type="active site" description="Proton donor" evidence="7">
    <location>
        <position position="257"/>
    </location>
</feature>
<dbReference type="GO" id="GO:0016579">
    <property type="term" value="P:protein deubiquitination"/>
    <property type="evidence" value="ECO:0007669"/>
    <property type="project" value="TreeGrafter"/>
</dbReference>
<keyword evidence="5 7" id="KW-0378">Hydrolase</keyword>
<evidence type="ECO:0000256" key="6">
    <source>
        <dbReference type="ARBA" id="ARBA00022807"/>
    </source>
</evidence>
<dbReference type="PRINTS" id="PR00707">
    <property type="entry name" value="UBCTHYDRLASE"/>
</dbReference>
<evidence type="ECO:0000313" key="12">
    <source>
        <dbReference type="Proteomes" id="UP001304895"/>
    </source>
</evidence>
<reference evidence="11" key="1">
    <citation type="journal article" date="2023" name="Mol. Phylogenet. Evol.">
        <title>Genome-scale phylogeny and comparative genomics of the fungal order Sordariales.</title>
        <authorList>
            <person name="Hensen N."/>
            <person name="Bonometti L."/>
            <person name="Westerberg I."/>
            <person name="Brannstrom I.O."/>
            <person name="Guillou S."/>
            <person name="Cros-Aarteil S."/>
            <person name="Calhoun S."/>
            <person name="Haridas S."/>
            <person name="Kuo A."/>
            <person name="Mondo S."/>
            <person name="Pangilinan J."/>
            <person name="Riley R."/>
            <person name="LaButti K."/>
            <person name="Andreopoulos B."/>
            <person name="Lipzen A."/>
            <person name="Chen C."/>
            <person name="Yan M."/>
            <person name="Daum C."/>
            <person name="Ng V."/>
            <person name="Clum A."/>
            <person name="Steindorff A."/>
            <person name="Ohm R.A."/>
            <person name="Martin F."/>
            <person name="Silar P."/>
            <person name="Natvig D.O."/>
            <person name="Lalanne C."/>
            <person name="Gautier V."/>
            <person name="Ament-Velasquez S.L."/>
            <person name="Kruys A."/>
            <person name="Hutchinson M.I."/>
            <person name="Powell A.J."/>
            <person name="Barry K."/>
            <person name="Miller A.N."/>
            <person name="Grigoriev I.V."/>
            <person name="Debuchy R."/>
            <person name="Gladieux P."/>
            <person name="Hiltunen Thoren M."/>
            <person name="Johannesson H."/>
        </authorList>
    </citation>
    <scope>NUCLEOTIDE SEQUENCE</scope>
    <source>
        <strain evidence="11">CBS 123565</strain>
    </source>
</reference>
<feature type="site" description="Transition state stabilizer" evidence="7">
    <location>
        <position position="166"/>
    </location>
</feature>
<dbReference type="InterPro" id="IPR036959">
    <property type="entry name" value="Peptidase_C12_UCH_sf"/>
</dbReference>
<name>A0AAN6USU2_9PEZI</name>
<dbReference type="EC" id="3.4.19.12" evidence="8"/>
<keyword evidence="12" id="KW-1185">Reference proteome</keyword>
<comment type="similarity">
    <text evidence="2 7 8">Belongs to the peptidase C12 family.</text>
</comment>
<dbReference type="SUPFAM" id="SSF54001">
    <property type="entry name" value="Cysteine proteinases"/>
    <property type="match status" value="1"/>
</dbReference>
<dbReference type="CDD" id="cd09617">
    <property type="entry name" value="Peptidase_C12_UCH37_BAP1"/>
    <property type="match status" value="1"/>
</dbReference>
<evidence type="ECO:0000256" key="9">
    <source>
        <dbReference type="SAM" id="MobiDB-lite"/>
    </source>
</evidence>
<feature type="region of interest" description="Disordered" evidence="9">
    <location>
        <begin position="389"/>
        <end position="411"/>
    </location>
</feature>
<evidence type="ECO:0000259" key="10">
    <source>
        <dbReference type="PROSITE" id="PS52048"/>
    </source>
</evidence>
<gene>
    <name evidence="11" type="ORF">BT67DRAFT_431149</name>
</gene>
<dbReference type="AlphaFoldDB" id="A0AAN6USU2"/>
<evidence type="ECO:0000256" key="5">
    <source>
        <dbReference type="ARBA" id="ARBA00022801"/>
    </source>
</evidence>
<evidence type="ECO:0000256" key="4">
    <source>
        <dbReference type="ARBA" id="ARBA00022786"/>
    </source>
</evidence>
<feature type="active site" description="Nucleophile" evidence="7">
    <location>
        <position position="172"/>
    </location>
</feature>
<dbReference type="InterPro" id="IPR001578">
    <property type="entry name" value="Peptidase_C12_UCH"/>
</dbReference>
<sequence length="411" mass="45937">MRRAMYFGAVSQVRKDIQRHARFGHAPTPKYQILTGDNWFTPPPGSGVPPPSKTKQSTIIHFNDRAPKLFLGGRIAVRSTRMSGGWNTIESDAGVFTYLLDNLGVKDVQFEELLSLDPDALAQLYPVYGVIFLFKFPTDAPYHAGDKPLDGTFDPDASERLFFAAQTIQNACGTQALLSVLLNKTADSNSDPDTHIDVGPALGEFREFTMALPPEYRGEALSNSELIRDVHNSFAKSSPFVDETTRQPDAESEDAFHFIAYTPVHGTLYELDGLQPAPISHGACAQADFPAQVMAVLQRRIARYDAAEIRFNLLAMVRDQRQRAREFGDAELLAREERKRRDWQFENALRRHNFVGFAGEVLKGVVAAKLKEGGDGAYERWVEQGRDKMRKRLEERKRGGGDGREDVDMAG</sequence>
<evidence type="ECO:0000256" key="7">
    <source>
        <dbReference type="PROSITE-ProRule" id="PRU01393"/>
    </source>
</evidence>
<evidence type="ECO:0000256" key="3">
    <source>
        <dbReference type="ARBA" id="ARBA00022670"/>
    </source>
</evidence>
<reference evidence="11" key="2">
    <citation type="submission" date="2023-05" db="EMBL/GenBank/DDBJ databases">
        <authorList>
            <consortium name="Lawrence Berkeley National Laboratory"/>
            <person name="Steindorff A."/>
            <person name="Hensen N."/>
            <person name="Bonometti L."/>
            <person name="Westerberg I."/>
            <person name="Brannstrom I.O."/>
            <person name="Guillou S."/>
            <person name="Cros-Aarteil S."/>
            <person name="Calhoun S."/>
            <person name="Haridas S."/>
            <person name="Kuo A."/>
            <person name="Mondo S."/>
            <person name="Pangilinan J."/>
            <person name="Riley R."/>
            <person name="Labutti K."/>
            <person name="Andreopoulos B."/>
            <person name="Lipzen A."/>
            <person name="Chen C."/>
            <person name="Yanf M."/>
            <person name="Daum C."/>
            <person name="Ng V."/>
            <person name="Clum A."/>
            <person name="Ohm R."/>
            <person name="Martin F."/>
            <person name="Silar P."/>
            <person name="Natvig D."/>
            <person name="Lalanne C."/>
            <person name="Gautier V."/>
            <person name="Ament-Velasquez S.L."/>
            <person name="Kruys A."/>
            <person name="Hutchinson M.I."/>
            <person name="Powell A.J."/>
            <person name="Barry K."/>
            <person name="Miller A.N."/>
            <person name="Grigoriev I.V."/>
            <person name="Debuchy R."/>
            <person name="Gladieux P."/>
            <person name="Thoren M.H."/>
            <person name="Johannesson H."/>
        </authorList>
    </citation>
    <scope>NUCLEOTIDE SEQUENCE</scope>
    <source>
        <strain evidence="11">CBS 123565</strain>
    </source>
</reference>
<feature type="domain" description="UCH catalytic" evidence="10">
    <location>
        <begin position="85"/>
        <end position="318"/>
    </location>
</feature>
<evidence type="ECO:0000256" key="8">
    <source>
        <dbReference type="RuleBase" id="RU361215"/>
    </source>
</evidence>
<evidence type="ECO:0000256" key="1">
    <source>
        <dbReference type="ARBA" id="ARBA00000707"/>
    </source>
</evidence>
<dbReference type="Pfam" id="PF01088">
    <property type="entry name" value="Peptidase_C12"/>
    <property type="match status" value="1"/>
</dbReference>
<feature type="site" description="Important for enzyme activity" evidence="7">
    <location>
        <position position="272"/>
    </location>
</feature>
<dbReference type="FunFam" id="3.40.532.10:FF:000009">
    <property type="entry name" value="Ubiquitin carboxyl-terminal hydrolase"/>
    <property type="match status" value="1"/>
</dbReference>
<keyword evidence="3 7" id="KW-0645">Protease</keyword>
<dbReference type="GO" id="GO:0006511">
    <property type="term" value="P:ubiquitin-dependent protein catabolic process"/>
    <property type="evidence" value="ECO:0007669"/>
    <property type="project" value="UniProtKB-UniRule"/>
</dbReference>
<keyword evidence="4 7" id="KW-0833">Ubl conjugation pathway</keyword>
<keyword evidence="6 7" id="KW-0788">Thiol protease</keyword>
<protein>
    <recommendedName>
        <fullName evidence="8">Ubiquitin carboxyl-terminal hydrolase</fullName>
        <ecNumber evidence="8">3.4.19.12</ecNumber>
    </recommendedName>
</protein>
<comment type="caution">
    <text evidence="11">The sequence shown here is derived from an EMBL/GenBank/DDBJ whole genome shotgun (WGS) entry which is preliminary data.</text>
</comment>
<evidence type="ECO:0000256" key="2">
    <source>
        <dbReference type="ARBA" id="ARBA00009326"/>
    </source>
</evidence>
<dbReference type="InterPro" id="IPR038765">
    <property type="entry name" value="Papain-like_cys_pep_sf"/>
</dbReference>
<organism evidence="11 12">
    <name type="scientific">Trichocladium antarcticum</name>
    <dbReference type="NCBI Taxonomy" id="1450529"/>
    <lineage>
        <taxon>Eukaryota</taxon>
        <taxon>Fungi</taxon>
        <taxon>Dikarya</taxon>
        <taxon>Ascomycota</taxon>
        <taxon>Pezizomycotina</taxon>
        <taxon>Sordariomycetes</taxon>
        <taxon>Sordariomycetidae</taxon>
        <taxon>Sordariales</taxon>
        <taxon>Chaetomiaceae</taxon>
        <taxon>Trichocladium</taxon>
    </lineage>
</organism>
<dbReference type="Proteomes" id="UP001304895">
    <property type="component" value="Unassembled WGS sequence"/>
</dbReference>
<dbReference type="GO" id="GO:0005737">
    <property type="term" value="C:cytoplasm"/>
    <property type="evidence" value="ECO:0007669"/>
    <property type="project" value="TreeGrafter"/>
</dbReference>
<evidence type="ECO:0000313" key="11">
    <source>
        <dbReference type="EMBL" id="KAK4138587.1"/>
    </source>
</evidence>
<comment type="catalytic activity">
    <reaction evidence="1 7 8">
        <text>Thiol-dependent hydrolysis of ester, thioester, amide, peptide and isopeptide bonds formed by the C-terminal Gly of ubiquitin (a 76-residue protein attached to proteins as an intracellular targeting signal).</text>
        <dbReference type="EC" id="3.4.19.12"/>
    </reaction>
</comment>
<dbReference type="GO" id="GO:0004843">
    <property type="term" value="F:cysteine-type deubiquitinase activity"/>
    <property type="evidence" value="ECO:0007669"/>
    <property type="project" value="UniProtKB-UniRule"/>
</dbReference>
<dbReference type="PROSITE" id="PS52048">
    <property type="entry name" value="UCH_DOMAIN"/>
    <property type="match status" value="1"/>
</dbReference>
<accession>A0AAN6USU2</accession>
<dbReference type="PANTHER" id="PTHR10589:SF16">
    <property type="entry name" value="UBIQUITIN CARBOXYL-TERMINAL HYDROLASE ISOZYME L5"/>
    <property type="match status" value="1"/>
</dbReference>
<dbReference type="InterPro" id="IPR041507">
    <property type="entry name" value="UCH_C"/>
</dbReference>
<dbReference type="Gene3D" id="3.40.532.10">
    <property type="entry name" value="Peptidase C12, ubiquitin carboxyl-terminal hydrolase"/>
    <property type="match status" value="1"/>
</dbReference>
<dbReference type="Pfam" id="PF18031">
    <property type="entry name" value="UCH_C"/>
    <property type="match status" value="1"/>
</dbReference>
<dbReference type="PANTHER" id="PTHR10589">
    <property type="entry name" value="UBIQUITIN CARBOXYL-TERMINAL HYDROLASE"/>
    <property type="match status" value="1"/>
</dbReference>
<dbReference type="EMBL" id="MU853401">
    <property type="protein sequence ID" value="KAK4138587.1"/>
    <property type="molecule type" value="Genomic_DNA"/>
</dbReference>